<name>A0ABD3WU94_SINWO</name>
<dbReference type="InterPro" id="IPR002048">
    <property type="entry name" value="EF_hand_dom"/>
</dbReference>
<dbReference type="PANTHER" id="PTHR34524">
    <property type="entry name" value="CALCYPHOSIN"/>
    <property type="match status" value="1"/>
</dbReference>
<dbReference type="Proteomes" id="UP001634394">
    <property type="component" value="Unassembled WGS sequence"/>
</dbReference>
<feature type="domain" description="EF-hand" evidence="4">
    <location>
        <begin position="22"/>
        <end position="57"/>
    </location>
</feature>
<keyword evidence="3" id="KW-0106">Calcium</keyword>
<reference evidence="5 6" key="1">
    <citation type="submission" date="2024-11" db="EMBL/GenBank/DDBJ databases">
        <title>Chromosome-level genome assembly of the freshwater bivalve Anodonta woodiana.</title>
        <authorList>
            <person name="Chen X."/>
        </authorList>
    </citation>
    <scope>NUCLEOTIDE SEQUENCE [LARGE SCALE GENOMIC DNA]</scope>
    <source>
        <strain evidence="5">MN2024</strain>
        <tissue evidence="5">Gills</tissue>
    </source>
</reference>
<evidence type="ECO:0000256" key="2">
    <source>
        <dbReference type="ARBA" id="ARBA00022737"/>
    </source>
</evidence>
<evidence type="ECO:0000259" key="4">
    <source>
        <dbReference type="PROSITE" id="PS50222"/>
    </source>
</evidence>
<keyword evidence="6" id="KW-1185">Reference proteome</keyword>
<evidence type="ECO:0000313" key="6">
    <source>
        <dbReference type="Proteomes" id="UP001634394"/>
    </source>
</evidence>
<dbReference type="Gene3D" id="1.10.238.10">
    <property type="entry name" value="EF-hand"/>
    <property type="match status" value="2"/>
</dbReference>
<proteinExistence type="predicted"/>
<keyword evidence="2" id="KW-0677">Repeat</keyword>
<organism evidence="5 6">
    <name type="scientific">Sinanodonta woodiana</name>
    <name type="common">Chinese pond mussel</name>
    <name type="synonym">Anodonta woodiana</name>
    <dbReference type="NCBI Taxonomy" id="1069815"/>
    <lineage>
        <taxon>Eukaryota</taxon>
        <taxon>Metazoa</taxon>
        <taxon>Spiralia</taxon>
        <taxon>Lophotrochozoa</taxon>
        <taxon>Mollusca</taxon>
        <taxon>Bivalvia</taxon>
        <taxon>Autobranchia</taxon>
        <taxon>Heteroconchia</taxon>
        <taxon>Palaeoheterodonta</taxon>
        <taxon>Unionida</taxon>
        <taxon>Unionoidea</taxon>
        <taxon>Unionidae</taxon>
        <taxon>Unioninae</taxon>
        <taxon>Sinanodonta</taxon>
    </lineage>
</organism>
<keyword evidence="1" id="KW-0479">Metal-binding</keyword>
<feature type="domain" description="EF-hand" evidence="4">
    <location>
        <begin position="94"/>
        <end position="129"/>
    </location>
</feature>
<dbReference type="PROSITE" id="PS50222">
    <property type="entry name" value="EF_HAND_2"/>
    <property type="match status" value="2"/>
</dbReference>
<dbReference type="InterPro" id="IPR018247">
    <property type="entry name" value="EF_Hand_1_Ca_BS"/>
</dbReference>
<dbReference type="SMART" id="SM00054">
    <property type="entry name" value="EFh"/>
    <property type="match status" value="3"/>
</dbReference>
<dbReference type="CDD" id="cd00051">
    <property type="entry name" value="EFh"/>
    <property type="match status" value="1"/>
</dbReference>
<evidence type="ECO:0000256" key="3">
    <source>
        <dbReference type="ARBA" id="ARBA00022837"/>
    </source>
</evidence>
<gene>
    <name evidence="5" type="ORF">ACJMK2_035231</name>
</gene>
<dbReference type="Pfam" id="PF13833">
    <property type="entry name" value="EF-hand_8"/>
    <property type="match status" value="1"/>
</dbReference>
<dbReference type="InterPro" id="IPR051581">
    <property type="entry name" value="Ca-bind"/>
</dbReference>
<sequence length="200" mass="22681">MGDIAEALVELLRKECLARGFNGIKGLSVVFRAMDIDYSKRITFDELKEGIKKFGLTLPDNYIHLLFVAFDINKSGGIDFCEFMHKLRPPLSKCRKDVINEAFDRLDVNNDGSISIEDLKVVYASNIKQHPKILSGEWTEEKALKQFLNTIDSPECPDGKVTREEFMNYYSGVSSMVEDDAYFDLTMRSCFALPPKGTTN</sequence>
<dbReference type="GO" id="GO:0046872">
    <property type="term" value="F:metal ion binding"/>
    <property type="evidence" value="ECO:0007669"/>
    <property type="project" value="UniProtKB-KW"/>
</dbReference>
<evidence type="ECO:0000256" key="1">
    <source>
        <dbReference type="ARBA" id="ARBA00022723"/>
    </source>
</evidence>
<accession>A0ABD3WU94</accession>
<comment type="caution">
    <text evidence="5">The sequence shown here is derived from an EMBL/GenBank/DDBJ whole genome shotgun (WGS) entry which is preliminary data.</text>
</comment>
<protein>
    <recommendedName>
        <fullName evidence="4">EF-hand domain-containing protein</fullName>
    </recommendedName>
</protein>
<dbReference type="PROSITE" id="PS00018">
    <property type="entry name" value="EF_HAND_1"/>
    <property type="match status" value="1"/>
</dbReference>
<dbReference type="EMBL" id="JBJQND010000005">
    <property type="protein sequence ID" value="KAL3877534.1"/>
    <property type="molecule type" value="Genomic_DNA"/>
</dbReference>
<dbReference type="SUPFAM" id="SSF47473">
    <property type="entry name" value="EF-hand"/>
    <property type="match status" value="1"/>
</dbReference>
<evidence type="ECO:0000313" key="5">
    <source>
        <dbReference type="EMBL" id="KAL3877534.1"/>
    </source>
</evidence>
<dbReference type="Pfam" id="PF13499">
    <property type="entry name" value="EF-hand_7"/>
    <property type="match status" value="1"/>
</dbReference>
<dbReference type="PANTHER" id="PTHR34524:SF6">
    <property type="entry name" value="CALCYPHOSINE LIKE"/>
    <property type="match status" value="1"/>
</dbReference>
<dbReference type="InterPro" id="IPR011992">
    <property type="entry name" value="EF-hand-dom_pair"/>
</dbReference>
<dbReference type="AlphaFoldDB" id="A0ABD3WU94"/>